<keyword evidence="1" id="KW-1185">Reference proteome</keyword>
<dbReference type="AlphaFoldDB" id="A0A1I7WBL3"/>
<evidence type="ECO:0000313" key="2">
    <source>
        <dbReference type="WBParaSite" id="Hba_02098"/>
    </source>
</evidence>
<reference evidence="2" key="1">
    <citation type="submission" date="2016-11" db="UniProtKB">
        <authorList>
            <consortium name="WormBaseParasite"/>
        </authorList>
    </citation>
    <scope>IDENTIFICATION</scope>
</reference>
<name>A0A1I7WBL3_HETBA</name>
<protein>
    <submittedName>
        <fullName evidence="2">Transposase</fullName>
    </submittedName>
</protein>
<accession>A0A1I7WBL3</accession>
<evidence type="ECO:0000313" key="1">
    <source>
        <dbReference type="Proteomes" id="UP000095283"/>
    </source>
</evidence>
<sequence>MDSVMNEGRGKQLEKDTPVYAAMAFKTTCCLSGIDKLAYEAMLV</sequence>
<proteinExistence type="predicted"/>
<dbReference type="WBParaSite" id="Hba_02098">
    <property type="protein sequence ID" value="Hba_02098"/>
    <property type="gene ID" value="Hba_02098"/>
</dbReference>
<dbReference type="Proteomes" id="UP000095283">
    <property type="component" value="Unplaced"/>
</dbReference>
<organism evidence="1 2">
    <name type="scientific">Heterorhabditis bacteriophora</name>
    <name type="common">Entomopathogenic nematode worm</name>
    <dbReference type="NCBI Taxonomy" id="37862"/>
    <lineage>
        <taxon>Eukaryota</taxon>
        <taxon>Metazoa</taxon>
        <taxon>Ecdysozoa</taxon>
        <taxon>Nematoda</taxon>
        <taxon>Chromadorea</taxon>
        <taxon>Rhabditida</taxon>
        <taxon>Rhabditina</taxon>
        <taxon>Rhabditomorpha</taxon>
        <taxon>Strongyloidea</taxon>
        <taxon>Heterorhabditidae</taxon>
        <taxon>Heterorhabditis</taxon>
    </lineage>
</organism>